<comment type="caution">
    <text evidence="6">The sequence shown here is derived from an EMBL/GenBank/DDBJ whole genome shotgun (WGS) entry which is preliminary data.</text>
</comment>
<gene>
    <name evidence="6" type="ORF">C0197_03925</name>
</gene>
<evidence type="ECO:0000256" key="3">
    <source>
        <dbReference type="PIRSR" id="PIRSR000390-1"/>
    </source>
</evidence>
<evidence type="ECO:0000256" key="1">
    <source>
        <dbReference type="ARBA" id="ARBA00022898"/>
    </source>
</evidence>
<keyword evidence="6" id="KW-0032">Aminotransferase</keyword>
<keyword evidence="6" id="KW-0808">Transferase</keyword>
<dbReference type="InterPro" id="IPR015424">
    <property type="entry name" value="PyrdxlP-dep_Trfase"/>
</dbReference>
<keyword evidence="1 4" id="KW-0663">Pyridoxal phosphate</keyword>
<dbReference type="EMBL" id="PNIE01000053">
    <property type="protein sequence ID" value="PMP62824.1"/>
    <property type="molecule type" value="Genomic_DNA"/>
</dbReference>
<dbReference type="InterPro" id="IPR015421">
    <property type="entry name" value="PyrdxlP-dep_Trfase_major"/>
</dbReference>
<dbReference type="GO" id="GO:0030170">
    <property type="term" value="F:pyridoxal phosphate binding"/>
    <property type="evidence" value="ECO:0007669"/>
    <property type="project" value="TreeGrafter"/>
</dbReference>
<evidence type="ECO:0000256" key="5">
    <source>
        <dbReference type="RuleBase" id="RU004508"/>
    </source>
</evidence>
<dbReference type="InterPro" id="IPR015422">
    <property type="entry name" value="PyrdxlP-dep_Trfase_small"/>
</dbReference>
<dbReference type="AlphaFoldDB" id="A0A2N7PJD9"/>
<dbReference type="PANTHER" id="PTHR30244">
    <property type="entry name" value="TRANSAMINASE"/>
    <property type="match status" value="1"/>
</dbReference>
<evidence type="ECO:0000313" key="7">
    <source>
        <dbReference type="Proteomes" id="UP000235731"/>
    </source>
</evidence>
<organism evidence="6 7">
    <name type="scientific">Caldimicrobium thiodismutans</name>
    <dbReference type="NCBI Taxonomy" id="1653476"/>
    <lineage>
        <taxon>Bacteria</taxon>
        <taxon>Pseudomonadati</taxon>
        <taxon>Thermodesulfobacteriota</taxon>
        <taxon>Thermodesulfobacteria</taxon>
        <taxon>Thermodesulfobacteriales</taxon>
        <taxon>Thermodesulfobacteriaceae</taxon>
        <taxon>Caldimicrobium</taxon>
    </lineage>
</organism>
<dbReference type="InterPro" id="IPR000653">
    <property type="entry name" value="DegT/StrS_aminotransferase"/>
</dbReference>
<dbReference type="GO" id="GO:0000271">
    <property type="term" value="P:polysaccharide biosynthetic process"/>
    <property type="evidence" value="ECO:0007669"/>
    <property type="project" value="TreeGrafter"/>
</dbReference>
<dbReference type="Pfam" id="PF01041">
    <property type="entry name" value="DegT_DnrJ_EryC1"/>
    <property type="match status" value="1"/>
</dbReference>
<dbReference type="SUPFAM" id="SSF53383">
    <property type="entry name" value="PLP-dependent transferases"/>
    <property type="match status" value="1"/>
</dbReference>
<protein>
    <submittedName>
        <fullName evidence="6">DegT/DnrJ/EryC1/StrS family aminotransferase</fullName>
    </submittedName>
</protein>
<dbReference type="PIRSF" id="PIRSF000390">
    <property type="entry name" value="PLP_StrS"/>
    <property type="match status" value="1"/>
</dbReference>
<dbReference type="Gene3D" id="3.40.640.10">
    <property type="entry name" value="Type I PLP-dependent aspartate aminotransferase-like (Major domain)"/>
    <property type="match status" value="1"/>
</dbReference>
<proteinExistence type="inferred from homology"/>
<dbReference type="PANTHER" id="PTHR30244:SF36">
    <property type="entry name" value="3-OXO-GLUCOSE-6-PHOSPHATE:GLUTAMATE AMINOTRANSFERASE"/>
    <property type="match status" value="1"/>
</dbReference>
<comment type="similarity">
    <text evidence="2 5">Belongs to the DegT/DnrJ/EryC1 family.</text>
</comment>
<sequence>MMEIPFLDLKRAYARYGEEIEKAVIKVLRKGVYLNGEETKALERELASYLGRRYAIGVSSGTEALYLILKALSLPKGSAILLPSFTFVATAEVVVRAGLRPIFVDVERESGNMSLPYLEKAYDEAKKKGYKVSGVIVVSIFGIPARLDEISEFCKNKGLYLIEDICQAFGSELSGRKVGTFGVASATSFYPTKNLSACGDAGMVFTDDEKLAKKIEAMKEHGQTKPYYYEYHGVNGRIDEIQCAILRTKFKYFEEEGKLRENIAKLYSENLKDLFPIVKLLHSPPNSRPLFSLFSIRVKKRDELMDFLKKSGIQTRVYYPQPLHLQPIYKRFGYKRGALPETEALCEEILSLPFYPYLREEEVWAVIEKIREFYKI</sequence>
<evidence type="ECO:0000256" key="4">
    <source>
        <dbReference type="PIRSR" id="PIRSR000390-2"/>
    </source>
</evidence>
<dbReference type="GO" id="GO:0008483">
    <property type="term" value="F:transaminase activity"/>
    <property type="evidence" value="ECO:0007669"/>
    <property type="project" value="UniProtKB-KW"/>
</dbReference>
<name>A0A2N7PJD9_9BACT</name>
<feature type="modified residue" description="N6-(pyridoxal phosphate)lysine" evidence="4">
    <location>
        <position position="193"/>
    </location>
</feature>
<evidence type="ECO:0000256" key="2">
    <source>
        <dbReference type="ARBA" id="ARBA00037999"/>
    </source>
</evidence>
<accession>A0A2N7PJD9</accession>
<dbReference type="CDD" id="cd00616">
    <property type="entry name" value="AHBA_syn"/>
    <property type="match status" value="1"/>
</dbReference>
<reference evidence="6 7" key="1">
    <citation type="submission" date="2018-01" db="EMBL/GenBank/DDBJ databases">
        <title>Metagenomic assembled genomes from two thermal pools in the Uzon Caldera, Kamchatka, Russia.</title>
        <authorList>
            <person name="Wilkins L."/>
            <person name="Ettinger C."/>
        </authorList>
    </citation>
    <scope>NUCLEOTIDE SEQUENCE [LARGE SCALE GENOMIC DNA]</scope>
    <source>
        <strain evidence="6">ZAV-15</strain>
    </source>
</reference>
<feature type="active site" description="Proton acceptor" evidence="3">
    <location>
        <position position="193"/>
    </location>
</feature>
<dbReference type="Proteomes" id="UP000235731">
    <property type="component" value="Unassembled WGS sequence"/>
</dbReference>
<evidence type="ECO:0000313" key="6">
    <source>
        <dbReference type="EMBL" id="PMP62824.1"/>
    </source>
</evidence>
<dbReference type="Gene3D" id="3.90.1150.10">
    <property type="entry name" value="Aspartate Aminotransferase, domain 1"/>
    <property type="match status" value="1"/>
</dbReference>